<reference evidence="2 3" key="1">
    <citation type="journal article" date="2021" name="bioRxiv">
        <title>Chromosome-scale and haplotype-resolved genome assembly of a tetraploid potato cultivar.</title>
        <authorList>
            <person name="Sun H."/>
            <person name="Jiao W.-B."/>
            <person name="Krause K."/>
            <person name="Campoy J.A."/>
            <person name="Goel M."/>
            <person name="Folz-Donahue K."/>
            <person name="Kukat C."/>
            <person name="Huettel B."/>
            <person name="Schneeberger K."/>
        </authorList>
    </citation>
    <scope>NUCLEOTIDE SEQUENCE [LARGE SCALE GENOMIC DNA]</scope>
    <source>
        <strain evidence="2">SolTubOtavaFocal</strain>
        <tissue evidence="2">Leaves</tissue>
    </source>
</reference>
<dbReference type="EMBL" id="JAIVGD010000003">
    <property type="protein sequence ID" value="KAH0777571.1"/>
    <property type="molecule type" value="Genomic_DNA"/>
</dbReference>
<evidence type="ECO:0000259" key="1">
    <source>
        <dbReference type="Pfam" id="PF22936"/>
    </source>
</evidence>
<feature type="domain" description="Retrovirus-related Pol polyprotein from transposon TNT 1-94-like beta-barrel" evidence="1">
    <location>
        <begin position="145"/>
        <end position="188"/>
    </location>
</feature>
<dbReference type="InterPro" id="IPR054722">
    <property type="entry name" value="PolX-like_BBD"/>
</dbReference>
<protein>
    <recommendedName>
        <fullName evidence="1">Retrovirus-related Pol polyprotein from transposon TNT 1-94-like beta-barrel domain-containing protein</fullName>
    </recommendedName>
</protein>
<accession>A0ABQ7WBE3</accession>
<comment type="caution">
    <text evidence="2">The sequence shown here is derived from an EMBL/GenBank/DDBJ whole genome shotgun (WGS) entry which is preliminary data.</text>
</comment>
<sequence>MEQGSNDIAGYFTKIKRLWDELDALSTSVNCTCDCQCGGKAKMGNSTSFLATNQTTLGQKSGYYEAKRKKTNLEHKNKMERILMEKGRGNISPKINAHNSIQMLHNVQMNQPEESPYNAAANAVTCARNGFKSPYKFVQFKHQTWILDSGATQHMCFDSRIFLELRTLESPIFVDLPNSYKVKVTQYGRPLNEEASRSW</sequence>
<dbReference type="Pfam" id="PF22936">
    <property type="entry name" value="Pol_BBD"/>
    <property type="match status" value="1"/>
</dbReference>
<gene>
    <name evidence="2" type="ORF">KY290_008982</name>
</gene>
<evidence type="ECO:0000313" key="2">
    <source>
        <dbReference type="EMBL" id="KAH0777571.1"/>
    </source>
</evidence>
<evidence type="ECO:0000313" key="3">
    <source>
        <dbReference type="Proteomes" id="UP000826656"/>
    </source>
</evidence>
<proteinExistence type="predicted"/>
<keyword evidence="3" id="KW-1185">Reference proteome</keyword>
<name>A0ABQ7WBE3_SOLTU</name>
<organism evidence="2 3">
    <name type="scientific">Solanum tuberosum</name>
    <name type="common">Potato</name>
    <dbReference type="NCBI Taxonomy" id="4113"/>
    <lineage>
        <taxon>Eukaryota</taxon>
        <taxon>Viridiplantae</taxon>
        <taxon>Streptophyta</taxon>
        <taxon>Embryophyta</taxon>
        <taxon>Tracheophyta</taxon>
        <taxon>Spermatophyta</taxon>
        <taxon>Magnoliopsida</taxon>
        <taxon>eudicotyledons</taxon>
        <taxon>Gunneridae</taxon>
        <taxon>Pentapetalae</taxon>
        <taxon>asterids</taxon>
        <taxon>lamiids</taxon>
        <taxon>Solanales</taxon>
        <taxon>Solanaceae</taxon>
        <taxon>Solanoideae</taxon>
        <taxon>Solaneae</taxon>
        <taxon>Solanum</taxon>
    </lineage>
</organism>
<dbReference type="Proteomes" id="UP000826656">
    <property type="component" value="Unassembled WGS sequence"/>
</dbReference>